<name>A0ABR5SFS3_9BACT</name>
<feature type="transmembrane region" description="Helical" evidence="6">
    <location>
        <begin position="305"/>
        <end position="323"/>
    </location>
</feature>
<reference evidence="7 8" key="1">
    <citation type="submission" date="2015-11" db="EMBL/GenBank/DDBJ databases">
        <authorList>
            <person name="Lin W."/>
        </authorList>
    </citation>
    <scope>NUCLEOTIDE SEQUENCE [LARGE SCALE GENOMIC DNA]</scope>
    <source>
        <strain evidence="7 8">HCH-1</strain>
    </source>
</reference>
<evidence type="ECO:0000256" key="6">
    <source>
        <dbReference type="SAM" id="Phobius"/>
    </source>
</evidence>
<evidence type="ECO:0000256" key="3">
    <source>
        <dbReference type="ARBA" id="ARBA00022692"/>
    </source>
</evidence>
<evidence type="ECO:0000256" key="5">
    <source>
        <dbReference type="ARBA" id="ARBA00023136"/>
    </source>
</evidence>
<gene>
    <name evidence="7" type="ORF">ASN18_1929</name>
</gene>
<feature type="transmembrane region" description="Helical" evidence="6">
    <location>
        <begin position="57"/>
        <end position="80"/>
    </location>
</feature>
<feature type="transmembrane region" description="Helical" evidence="6">
    <location>
        <begin position="400"/>
        <end position="418"/>
    </location>
</feature>
<dbReference type="Pfam" id="PF01943">
    <property type="entry name" value="Polysacc_synt"/>
    <property type="match status" value="1"/>
</dbReference>
<evidence type="ECO:0000256" key="2">
    <source>
        <dbReference type="ARBA" id="ARBA00022475"/>
    </source>
</evidence>
<feature type="transmembrane region" description="Helical" evidence="6">
    <location>
        <begin position="125"/>
        <end position="145"/>
    </location>
</feature>
<evidence type="ECO:0000256" key="1">
    <source>
        <dbReference type="ARBA" id="ARBA00004651"/>
    </source>
</evidence>
<feature type="transmembrane region" description="Helical" evidence="6">
    <location>
        <begin position="343"/>
        <end position="366"/>
    </location>
</feature>
<protein>
    <submittedName>
        <fullName evidence="7">Polysaccharide biosynthesis protein</fullName>
    </submittedName>
</protein>
<sequence length="507" mass="56312">MSRPDTPPSPPDNASPIDLIVRNYVFILISRVLRIGTGFLLLFGLARSLGVNDFGNFIFITNLTASIMSVAFYGIGQTLVREVSGDRERAAVYLGIAFKLRGYVTIAAFSALVIISVVMKVDRLLFIAILIASLSEIFRAFSDLAKDVFRAYEKMHYEMFITTIYSALVLVLVSILILFKGGYAYVIASICAANAVQLIISVKIMSGRFARPARDLPKDLFKTFIVNSFSLGIGVLFAQLLARVPSLFLKEMRGAADVAFFETGHGLIIQILILSEIFVTVFLPRLSILASESDFEKIKSMGSRLFKFFLLFSVNVSIVFFIFSKELIQLLYGAKYAESGSVLRVLSFAVAFLFITNFIHIFLISLKMQKEFVLCNLAPFIFVSVSMLFSVPAYGFMGAAFSGISAYFVSFALSCYITHSRRIFKIPAAAAVKVFIAAVFVIIGSEAIEGMWLVVRLAAAITAYLILIMALGVIDKEDRAFVRDTAQRLNIMKYLRVFKMGPRRKCP</sequence>
<feature type="transmembrane region" description="Helical" evidence="6">
    <location>
        <begin position="373"/>
        <end position="394"/>
    </location>
</feature>
<comment type="caution">
    <text evidence="7">The sequence shown here is derived from an EMBL/GenBank/DDBJ whole genome shotgun (WGS) entry which is preliminary data.</text>
</comment>
<dbReference type="InterPro" id="IPR002797">
    <property type="entry name" value="Polysacc_synth"/>
</dbReference>
<accession>A0ABR5SFS3</accession>
<dbReference type="PANTHER" id="PTHR30250">
    <property type="entry name" value="PST FAMILY PREDICTED COLANIC ACID TRANSPORTER"/>
    <property type="match status" value="1"/>
</dbReference>
<keyword evidence="5 6" id="KW-0472">Membrane</keyword>
<evidence type="ECO:0000313" key="8">
    <source>
        <dbReference type="Proteomes" id="UP000060487"/>
    </source>
</evidence>
<feature type="transmembrane region" description="Helical" evidence="6">
    <location>
        <begin position="264"/>
        <end position="284"/>
    </location>
</feature>
<keyword evidence="8" id="KW-1185">Reference proteome</keyword>
<feature type="transmembrane region" description="Helical" evidence="6">
    <location>
        <begin position="24"/>
        <end position="45"/>
    </location>
</feature>
<keyword evidence="2" id="KW-1003">Cell membrane</keyword>
<evidence type="ECO:0000313" key="7">
    <source>
        <dbReference type="EMBL" id="KWT84433.1"/>
    </source>
</evidence>
<feature type="transmembrane region" description="Helical" evidence="6">
    <location>
        <begin position="100"/>
        <end position="119"/>
    </location>
</feature>
<keyword evidence="4 6" id="KW-1133">Transmembrane helix</keyword>
<evidence type="ECO:0000256" key="4">
    <source>
        <dbReference type="ARBA" id="ARBA00022989"/>
    </source>
</evidence>
<keyword evidence="3 6" id="KW-0812">Transmembrane</keyword>
<feature type="transmembrane region" description="Helical" evidence="6">
    <location>
        <begin position="454"/>
        <end position="474"/>
    </location>
</feature>
<proteinExistence type="predicted"/>
<dbReference type="InterPro" id="IPR050833">
    <property type="entry name" value="Poly_Biosynth_Transport"/>
</dbReference>
<dbReference type="PANTHER" id="PTHR30250:SF11">
    <property type="entry name" value="O-ANTIGEN TRANSPORTER-RELATED"/>
    <property type="match status" value="1"/>
</dbReference>
<feature type="transmembrane region" description="Helical" evidence="6">
    <location>
        <begin position="157"/>
        <end position="177"/>
    </location>
</feature>
<feature type="transmembrane region" description="Helical" evidence="6">
    <location>
        <begin position="430"/>
        <end position="448"/>
    </location>
</feature>
<dbReference type="Proteomes" id="UP000060487">
    <property type="component" value="Unassembled WGS sequence"/>
</dbReference>
<organism evidence="7 8">
    <name type="scientific">Candidatus Magnetominusculus xianensis</name>
    <dbReference type="NCBI Taxonomy" id="1748249"/>
    <lineage>
        <taxon>Bacteria</taxon>
        <taxon>Pseudomonadati</taxon>
        <taxon>Nitrospirota</taxon>
        <taxon>Nitrospiria</taxon>
        <taxon>Nitrospirales</taxon>
        <taxon>Nitrospiraceae</taxon>
        <taxon>Candidatus Magnetominusculus</taxon>
    </lineage>
</organism>
<dbReference type="CDD" id="cd13128">
    <property type="entry name" value="MATE_Wzx_like"/>
    <property type="match status" value="1"/>
</dbReference>
<dbReference type="RefSeq" id="WP_085052539.1">
    <property type="nucleotide sequence ID" value="NZ_LNQR01000068.1"/>
</dbReference>
<feature type="transmembrane region" description="Helical" evidence="6">
    <location>
        <begin position="183"/>
        <end position="204"/>
    </location>
</feature>
<dbReference type="EMBL" id="LNQR01000068">
    <property type="protein sequence ID" value="KWT84433.1"/>
    <property type="molecule type" value="Genomic_DNA"/>
</dbReference>
<feature type="transmembrane region" description="Helical" evidence="6">
    <location>
        <begin position="224"/>
        <end position="244"/>
    </location>
</feature>
<comment type="subcellular location">
    <subcellularLocation>
        <location evidence="1">Cell membrane</location>
        <topology evidence="1">Multi-pass membrane protein</topology>
    </subcellularLocation>
</comment>